<dbReference type="InterPro" id="IPR011006">
    <property type="entry name" value="CheY-like_superfamily"/>
</dbReference>
<dbReference type="Pfam" id="PF00196">
    <property type="entry name" value="GerE"/>
    <property type="match status" value="1"/>
</dbReference>
<evidence type="ECO:0000259" key="5">
    <source>
        <dbReference type="PROSITE" id="PS50110"/>
    </source>
</evidence>
<dbReference type="Gene3D" id="3.40.50.2300">
    <property type="match status" value="1"/>
</dbReference>
<dbReference type="PANTHER" id="PTHR43214:SF43">
    <property type="entry name" value="TWO-COMPONENT RESPONSE REGULATOR"/>
    <property type="match status" value="1"/>
</dbReference>
<accession>A0ABQ3VPZ5</accession>
<evidence type="ECO:0000256" key="1">
    <source>
        <dbReference type="ARBA" id="ARBA00022553"/>
    </source>
</evidence>
<reference evidence="6 7" key="1">
    <citation type="journal article" date="2021" name="Int. J. Syst. Evol. Microbiol.">
        <title>Reticulibacter mediterranei gen. nov., sp. nov., within the new family Reticulibacteraceae fam. nov., and Ktedonospora formicarum gen. nov., sp. nov., Ktedonobacter robiniae sp. nov., Dictyobacter formicarum sp. nov. and Dictyobacter arantiisoli sp. nov., belonging to the class Ktedonobacteria.</title>
        <authorList>
            <person name="Yabe S."/>
            <person name="Zheng Y."/>
            <person name="Wang C.M."/>
            <person name="Sakai Y."/>
            <person name="Abe K."/>
            <person name="Yokota A."/>
            <person name="Donadio S."/>
            <person name="Cavaletti L."/>
            <person name="Monciardini P."/>
        </authorList>
    </citation>
    <scope>NUCLEOTIDE SEQUENCE [LARGE SCALE GENOMIC DNA]</scope>
    <source>
        <strain evidence="6 7">SOSP1-9</strain>
    </source>
</reference>
<dbReference type="PRINTS" id="PR00038">
    <property type="entry name" value="HTHLUXR"/>
</dbReference>
<dbReference type="CDD" id="cd06170">
    <property type="entry name" value="LuxR_C_like"/>
    <property type="match status" value="1"/>
</dbReference>
<evidence type="ECO:0000313" key="7">
    <source>
        <dbReference type="Proteomes" id="UP000635565"/>
    </source>
</evidence>
<dbReference type="InterPro" id="IPR058245">
    <property type="entry name" value="NreC/VraR/RcsB-like_REC"/>
</dbReference>
<dbReference type="InterPro" id="IPR000792">
    <property type="entry name" value="Tscrpt_reg_LuxR_C"/>
</dbReference>
<organism evidence="6 7">
    <name type="scientific">Dictyobacter formicarum</name>
    <dbReference type="NCBI Taxonomy" id="2778368"/>
    <lineage>
        <taxon>Bacteria</taxon>
        <taxon>Bacillati</taxon>
        <taxon>Chloroflexota</taxon>
        <taxon>Ktedonobacteria</taxon>
        <taxon>Ktedonobacterales</taxon>
        <taxon>Dictyobacteraceae</taxon>
        <taxon>Dictyobacter</taxon>
    </lineage>
</organism>
<dbReference type="Proteomes" id="UP000635565">
    <property type="component" value="Unassembled WGS sequence"/>
</dbReference>
<gene>
    <name evidence="6" type="ORF">KSZ_63400</name>
</gene>
<dbReference type="CDD" id="cd17535">
    <property type="entry name" value="REC_NarL-like"/>
    <property type="match status" value="1"/>
</dbReference>
<feature type="modified residue" description="4-aspartylphosphate" evidence="3">
    <location>
        <position position="61"/>
    </location>
</feature>
<evidence type="ECO:0000256" key="3">
    <source>
        <dbReference type="PROSITE-ProRule" id="PRU00169"/>
    </source>
</evidence>
<feature type="domain" description="Response regulatory" evidence="5">
    <location>
        <begin position="10"/>
        <end position="126"/>
    </location>
</feature>
<dbReference type="PANTHER" id="PTHR43214">
    <property type="entry name" value="TWO-COMPONENT RESPONSE REGULATOR"/>
    <property type="match status" value="1"/>
</dbReference>
<dbReference type="InterPro" id="IPR001789">
    <property type="entry name" value="Sig_transdc_resp-reg_receiver"/>
</dbReference>
<evidence type="ECO:0000313" key="6">
    <source>
        <dbReference type="EMBL" id="GHO88334.1"/>
    </source>
</evidence>
<comment type="caution">
    <text evidence="6">The sequence shown here is derived from an EMBL/GenBank/DDBJ whole genome shotgun (WGS) entry which is preliminary data.</text>
</comment>
<protein>
    <submittedName>
        <fullName evidence="6">DNA-binding response regulator</fullName>
    </submittedName>
</protein>
<dbReference type="InterPro" id="IPR039420">
    <property type="entry name" value="WalR-like"/>
</dbReference>
<dbReference type="SUPFAM" id="SSF46894">
    <property type="entry name" value="C-terminal effector domain of the bipartite response regulators"/>
    <property type="match status" value="1"/>
</dbReference>
<feature type="domain" description="HTH luxR-type" evidence="4">
    <location>
        <begin position="151"/>
        <end position="216"/>
    </location>
</feature>
<dbReference type="EMBL" id="BNJJ01000023">
    <property type="protein sequence ID" value="GHO88334.1"/>
    <property type="molecule type" value="Genomic_DNA"/>
</dbReference>
<dbReference type="GO" id="GO:0003677">
    <property type="term" value="F:DNA binding"/>
    <property type="evidence" value="ECO:0007669"/>
    <property type="project" value="UniProtKB-KW"/>
</dbReference>
<name>A0ABQ3VPZ5_9CHLR</name>
<evidence type="ECO:0000259" key="4">
    <source>
        <dbReference type="PROSITE" id="PS50043"/>
    </source>
</evidence>
<keyword evidence="1 3" id="KW-0597">Phosphoprotein</keyword>
<keyword evidence="7" id="KW-1185">Reference proteome</keyword>
<sequence>MQETAENAITVLLVDDHRLVRQGVRSFLELQPDIQVLDEADNGEAAVERARALQPTIVLMDMMLPGINGIEATQRIKQLCPHTKIIILTSFHEDEYIFPALRAGALSYVLKDVGPDELADTIRKAARDESVLHPRVAARVVQEIQGVKKEARNLASDLSERELDVLRLIAAGHSNAEIAEKLVISEKTVKGHVSNILGKLHTVDRTQAAVYAWEHGIVQRKQSLPDTGDI</sequence>
<dbReference type="PROSITE" id="PS50043">
    <property type="entry name" value="HTH_LUXR_2"/>
    <property type="match status" value="1"/>
</dbReference>
<dbReference type="PROSITE" id="PS00622">
    <property type="entry name" value="HTH_LUXR_1"/>
    <property type="match status" value="1"/>
</dbReference>
<dbReference type="PROSITE" id="PS50110">
    <property type="entry name" value="RESPONSE_REGULATORY"/>
    <property type="match status" value="1"/>
</dbReference>
<dbReference type="SMART" id="SM00421">
    <property type="entry name" value="HTH_LUXR"/>
    <property type="match status" value="1"/>
</dbReference>
<dbReference type="Pfam" id="PF00072">
    <property type="entry name" value="Response_reg"/>
    <property type="match status" value="1"/>
</dbReference>
<proteinExistence type="predicted"/>
<dbReference type="InterPro" id="IPR016032">
    <property type="entry name" value="Sig_transdc_resp-reg_C-effctor"/>
</dbReference>
<dbReference type="RefSeq" id="WP_201365928.1">
    <property type="nucleotide sequence ID" value="NZ_BNJJ01000023.1"/>
</dbReference>
<keyword evidence="2 6" id="KW-0238">DNA-binding</keyword>
<dbReference type="SUPFAM" id="SSF52172">
    <property type="entry name" value="CheY-like"/>
    <property type="match status" value="1"/>
</dbReference>
<evidence type="ECO:0000256" key="2">
    <source>
        <dbReference type="ARBA" id="ARBA00023125"/>
    </source>
</evidence>
<dbReference type="SMART" id="SM00448">
    <property type="entry name" value="REC"/>
    <property type="match status" value="1"/>
</dbReference>